<gene>
    <name evidence="8" type="ORF">PCANC_21259</name>
</gene>
<keyword evidence="3" id="KW-0863">Zinc-finger</keyword>
<accession>A0A2N5S8I4</accession>
<evidence type="ECO:0000259" key="7">
    <source>
        <dbReference type="Pfam" id="PF05699"/>
    </source>
</evidence>
<evidence type="ECO:0000313" key="8">
    <source>
        <dbReference type="EMBL" id="PLW09551.1"/>
    </source>
</evidence>
<evidence type="ECO:0000256" key="4">
    <source>
        <dbReference type="ARBA" id="ARBA00022833"/>
    </source>
</evidence>
<dbReference type="GO" id="GO:0005634">
    <property type="term" value="C:nucleus"/>
    <property type="evidence" value="ECO:0007669"/>
    <property type="project" value="UniProtKB-SubCell"/>
</dbReference>
<dbReference type="SUPFAM" id="SSF53098">
    <property type="entry name" value="Ribonuclease H-like"/>
    <property type="match status" value="1"/>
</dbReference>
<reference evidence="8 9" key="1">
    <citation type="submission" date="2017-11" db="EMBL/GenBank/DDBJ databases">
        <title>De novo assembly and phasing of dikaryotic genomes from two isolates of Puccinia coronata f. sp. avenae, the causal agent of oat crown rust.</title>
        <authorList>
            <person name="Miller M.E."/>
            <person name="Zhang Y."/>
            <person name="Omidvar V."/>
            <person name="Sperschneider J."/>
            <person name="Schwessinger B."/>
            <person name="Raley C."/>
            <person name="Palmer J.M."/>
            <person name="Garnica D."/>
            <person name="Upadhyaya N."/>
            <person name="Rathjen J."/>
            <person name="Taylor J.M."/>
            <person name="Park R.F."/>
            <person name="Dodds P.N."/>
            <person name="Hirsch C.D."/>
            <person name="Kianian S.F."/>
            <person name="Figueroa M."/>
        </authorList>
    </citation>
    <scope>NUCLEOTIDE SEQUENCE [LARGE SCALE GENOMIC DNA]</scope>
    <source>
        <strain evidence="8">12NC29</strain>
    </source>
</reference>
<dbReference type="Proteomes" id="UP000235388">
    <property type="component" value="Unassembled WGS sequence"/>
</dbReference>
<feature type="domain" description="HAT C-terminal dimerisation" evidence="7">
    <location>
        <begin position="358"/>
        <end position="433"/>
    </location>
</feature>
<sequence>MASKMYQLLYSNEPPETDTWDPATMHIRCFCHKIALVVNAGLVSLLMKTMPPAKAKESVLGFFPFLGKLVEENKDPSLGVDGSATRPSNANFIATPLGNYHSSQSDYGNADNDHSDAKTEIAPNPESGSNNKQLPKAQRASFSRMANKLGLKVAPLIAGYRICWNVKYKSRRKAIDAREVIDELLKEDQNHNQTGVFNNVFVKLTSKMEGNHSTGAHVIPKYLKLKEQLSGKIRQSEATNALYPMYHAMLKRIEKYLTEAMQCKTLFLATIIHPCYWMHISELVFGAESTEVKECLKILSRRLLDYKYKKVLGSTLDNTDPASGITVIEKLPETEPVPLLDWLATLATQNSTPQENEIEAFLKANLCFTSEAIKNHLTPLKWWRNNCKTFPTLASMARAYLGASASSCAVERLFSSASDVCSSRRGGLQPSNMSHCSDFCGASGHARGPTALQILGHINTLTLEHL</sequence>
<keyword evidence="9" id="KW-1185">Reference proteome</keyword>
<proteinExistence type="predicted"/>
<evidence type="ECO:0000256" key="1">
    <source>
        <dbReference type="ARBA" id="ARBA00004123"/>
    </source>
</evidence>
<feature type="region of interest" description="Disordered" evidence="6">
    <location>
        <begin position="103"/>
        <end position="139"/>
    </location>
</feature>
<comment type="subcellular location">
    <subcellularLocation>
        <location evidence="1">Nucleus</location>
    </subcellularLocation>
</comment>
<dbReference type="PANTHER" id="PTHR46481">
    <property type="entry name" value="ZINC FINGER BED DOMAIN-CONTAINING PROTEIN 4"/>
    <property type="match status" value="1"/>
</dbReference>
<comment type="caution">
    <text evidence="8">The sequence shown here is derived from an EMBL/GenBank/DDBJ whole genome shotgun (WGS) entry which is preliminary data.</text>
</comment>
<dbReference type="InterPro" id="IPR008906">
    <property type="entry name" value="HATC_C_dom"/>
</dbReference>
<dbReference type="GO" id="GO:0008270">
    <property type="term" value="F:zinc ion binding"/>
    <property type="evidence" value="ECO:0007669"/>
    <property type="project" value="UniProtKB-KW"/>
</dbReference>
<dbReference type="InterPro" id="IPR012337">
    <property type="entry name" value="RNaseH-like_sf"/>
</dbReference>
<name>A0A2N5S8I4_9BASI</name>
<evidence type="ECO:0000256" key="6">
    <source>
        <dbReference type="SAM" id="MobiDB-lite"/>
    </source>
</evidence>
<keyword evidence="2" id="KW-0479">Metal-binding</keyword>
<dbReference type="Pfam" id="PF05699">
    <property type="entry name" value="Dimer_Tnp_hAT"/>
    <property type="match status" value="1"/>
</dbReference>
<evidence type="ECO:0000313" key="9">
    <source>
        <dbReference type="Proteomes" id="UP000235388"/>
    </source>
</evidence>
<evidence type="ECO:0000256" key="5">
    <source>
        <dbReference type="ARBA" id="ARBA00023242"/>
    </source>
</evidence>
<dbReference type="PANTHER" id="PTHR46481:SF10">
    <property type="entry name" value="ZINC FINGER BED DOMAIN-CONTAINING PROTEIN 39"/>
    <property type="match status" value="1"/>
</dbReference>
<protein>
    <recommendedName>
        <fullName evidence="7">HAT C-terminal dimerisation domain-containing protein</fullName>
    </recommendedName>
</protein>
<dbReference type="EMBL" id="PGCJ01001099">
    <property type="protein sequence ID" value="PLW09551.1"/>
    <property type="molecule type" value="Genomic_DNA"/>
</dbReference>
<dbReference type="InterPro" id="IPR052035">
    <property type="entry name" value="ZnF_BED_domain_contain"/>
</dbReference>
<evidence type="ECO:0000256" key="2">
    <source>
        <dbReference type="ARBA" id="ARBA00022723"/>
    </source>
</evidence>
<dbReference type="OrthoDB" id="2496852at2759"/>
<evidence type="ECO:0000256" key="3">
    <source>
        <dbReference type="ARBA" id="ARBA00022771"/>
    </source>
</evidence>
<keyword evidence="4" id="KW-0862">Zinc</keyword>
<keyword evidence="5" id="KW-0539">Nucleus</keyword>
<organism evidence="8 9">
    <name type="scientific">Puccinia coronata f. sp. avenae</name>
    <dbReference type="NCBI Taxonomy" id="200324"/>
    <lineage>
        <taxon>Eukaryota</taxon>
        <taxon>Fungi</taxon>
        <taxon>Dikarya</taxon>
        <taxon>Basidiomycota</taxon>
        <taxon>Pucciniomycotina</taxon>
        <taxon>Pucciniomycetes</taxon>
        <taxon>Pucciniales</taxon>
        <taxon>Pucciniaceae</taxon>
        <taxon>Puccinia</taxon>
    </lineage>
</organism>
<dbReference type="AlphaFoldDB" id="A0A2N5S8I4"/>
<dbReference type="GO" id="GO:0046983">
    <property type="term" value="F:protein dimerization activity"/>
    <property type="evidence" value="ECO:0007669"/>
    <property type="project" value="InterPro"/>
</dbReference>